<evidence type="ECO:0000256" key="6">
    <source>
        <dbReference type="ARBA" id="ARBA00022741"/>
    </source>
</evidence>
<dbReference type="EMBL" id="DXBB01000043">
    <property type="protein sequence ID" value="HIZ72405.1"/>
    <property type="molecule type" value="Genomic_DNA"/>
</dbReference>
<dbReference type="NCBIfam" id="TIGR02152">
    <property type="entry name" value="D_ribokin_bact"/>
    <property type="match status" value="1"/>
</dbReference>
<comment type="similarity">
    <text evidence="1">Belongs to the carbohydrate kinase pfkB family.</text>
</comment>
<feature type="binding site" evidence="12">
    <location>
        <position position="281"/>
    </location>
    <ligand>
        <name>K(+)</name>
        <dbReference type="ChEBI" id="CHEBI:29103"/>
    </ligand>
</feature>
<comment type="subcellular location">
    <subcellularLocation>
        <location evidence="12">Cytoplasm</location>
    </subcellularLocation>
</comment>
<comment type="catalytic activity">
    <reaction evidence="12">
        <text>D-ribose + ATP = D-ribose 5-phosphate + ADP + H(+)</text>
        <dbReference type="Rhea" id="RHEA:13697"/>
        <dbReference type="ChEBI" id="CHEBI:15378"/>
        <dbReference type="ChEBI" id="CHEBI:30616"/>
        <dbReference type="ChEBI" id="CHEBI:47013"/>
        <dbReference type="ChEBI" id="CHEBI:78346"/>
        <dbReference type="ChEBI" id="CHEBI:456216"/>
        <dbReference type="EC" id="2.7.1.15"/>
    </reaction>
</comment>
<gene>
    <name evidence="12 14" type="primary">rbsK</name>
    <name evidence="14" type="ORF">H9964_02350</name>
</gene>
<evidence type="ECO:0000256" key="9">
    <source>
        <dbReference type="ARBA" id="ARBA00022842"/>
    </source>
</evidence>
<comment type="function">
    <text evidence="12">Catalyzes the phosphorylation of ribose at O-5 in a reaction requiring ATP and magnesium. The resulting D-ribose-5-phosphate can then be used either for sythesis of nucleotides, histidine, and tryptophan, or as a component of the pentose phosphate pathway.</text>
</comment>
<dbReference type="GO" id="GO:0019303">
    <property type="term" value="P:D-ribose catabolic process"/>
    <property type="evidence" value="ECO:0007669"/>
    <property type="project" value="UniProtKB-UniRule"/>
</dbReference>
<feature type="binding site" evidence="12">
    <location>
        <position position="285"/>
    </location>
    <ligand>
        <name>K(+)</name>
        <dbReference type="ChEBI" id="CHEBI:29103"/>
    </ligand>
</feature>
<feature type="active site" description="Proton acceptor" evidence="12">
    <location>
        <position position="246"/>
    </location>
</feature>
<feature type="binding site" evidence="12">
    <location>
        <position position="139"/>
    </location>
    <ligand>
        <name>substrate</name>
    </ligand>
</feature>
<feature type="binding site" evidence="12">
    <location>
        <begin position="214"/>
        <end position="219"/>
    </location>
    <ligand>
        <name>ATP</name>
        <dbReference type="ChEBI" id="CHEBI:30616"/>
    </ligand>
</feature>
<proteinExistence type="inferred from homology"/>
<protein>
    <recommendedName>
        <fullName evidence="3 12">Ribokinase</fullName>
        <shortName evidence="12">RK</shortName>
        <ecNumber evidence="2 12">2.7.1.15</ecNumber>
    </recommendedName>
</protein>
<feature type="binding site" evidence="12">
    <location>
        <begin position="39"/>
        <end position="43"/>
    </location>
    <ligand>
        <name>substrate</name>
    </ligand>
</feature>
<dbReference type="PANTHER" id="PTHR10584:SF166">
    <property type="entry name" value="RIBOKINASE"/>
    <property type="match status" value="1"/>
</dbReference>
<dbReference type="SUPFAM" id="SSF53613">
    <property type="entry name" value="Ribokinase-like"/>
    <property type="match status" value="1"/>
</dbReference>
<dbReference type="Proteomes" id="UP000824102">
    <property type="component" value="Unassembled WGS sequence"/>
</dbReference>
<keyword evidence="6 12" id="KW-0547">Nucleotide-binding</keyword>
<dbReference type="InterPro" id="IPR011877">
    <property type="entry name" value="Ribokinase"/>
</dbReference>
<comment type="activity regulation">
    <text evidence="12">Activated by a monovalent cation that binds near, but not in, the active site. The most likely occupant of the site in vivo is potassium. Ion binding induces a conformational change that may alter substrate affinity.</text>
</comment>
<dbReference type="Pfam" id="PF00294">
    <property type="entry name" value="PfkB"/>
    <property type="match status" value="1"/>
</dbReference>
<feature type="binding site" evidence="12">
    <location>
        <position position="183"/>
    </location>
    <ligand>
        <name>ATP</name>
        <dbReference type="ChEBI" id="CHEBI:30616"/>
    </ligand>
</feature>
<feature type="binding site" evidence="12">
    <location>
        <begin position="11"/>
        <end position="13"/>
    </location>
    <ligand>
        <name>substrate</name>
    </ligand>
</feature>
<feature type="binding site" evidence="12">
    <location>
        <position position="246"/>
    </location>
    <ligand>
        <name>substrate</name>
    </ligand>
</feature>
<dbReference type="InterPro" id="IPR002139">
    <property type="entry name" value="Ribo/fructo_kinase"/>
</dbReference>
<evidence type="ECO:0000256" key="3">
    <source>
        <dbReference type="ARBA" id="ARBA00016943"/>
    </source>
</evidence>
<keyword evidence="10 12" id="KW-0630">Potassium</keyword>
<comment type="caution">
    <text evidence="14">The sequence shown here is derived from an EMBL/GenBank/DDBJ whole genome shotgun (WGS) entry which is preliminary data.</text>
</comment>
<organism evidence="14 15">
    <name type="scientific">Candidatus Gallimonas intestinavium</name>
    <dbReference type="NCBI Taxonomy" id="2838603"/>
    <lineage>
        <taxon>Bacteria</taxon>
        <taxon>Bacillati</taxon>
        <taxon>Bacillota</taxon>
        <taxon>Clostridia</taxon>
        <taxon>Candidatus Gallimonas</taxon>
    </lineage>
</organism>
<comment type="pathway">
    <text evidence="12">Carbohydrate metabolism; D-ribose degradation; D-ribose 5-phosphate from beta-D-ribopyranose: step 2/2.</text>
</comment>
<feature type="binding site" evidence="12">
    <location>
        <position position="242"/>
    </location>
    <ligand>
        <name>K(+)</name>
        <dbReference type="ChEBI" id="CHEBI:29103"/>
    </ligand>
</feature>
<evidence type="ECO:0000256" key="10">
    <source>
        <dbReference type="ARBA" id="ARBA00022958"/>
    </source>
</evidence>
<reference evidence="14" key="2">
    <citation type="submission" date="2021-04" db="EMBL/GenBank/DDBJ databases">
        <authorList>
            <person name="Gilroy R."/>
        </authorList>
    </citation>
    <scope>NUCLEOTIDE SEQUENCE</scope>
    <source>
        <strain evidence="14">ChiW7-2402</strain>
    </source>
</reference>
<dbReference type="PANTHER" id="PTHR10584">
    <property type="entry name" value="SUGAR KINASE"/>
    <property type="match status" value="1"/>
</dbReference>
<dbReference type="GO" id="GO:0005524">
    <property type="term" value="F:ATP binding"/>
    <property type="evidence" value="ECO:0007669"/>
    <property type="project" value="UniProtKB-UniRule"/>
</dbReference>
<evidence type="ECO:0000256" key="7">
    <source>
        <dbReference type="ARBA" id="ARBA00022777"/>
    </source>
</evidence>
<evidence type="ECO:0000313" key="15">
    <source>
        <dbReference type="Proteomes" id="UP000824102"/>
    </source>
</evidence>
<dbReference type="InterPro" id="IPR002173">
    <property type="entry name" value="Carboh/pur_kinase_PfkB_CS"/>
</dbReference>
<evidence type="ECO:0000259" key="13">
    <source>
        <dbReference type="Pfam" id="PF00294"/>
    </source>
</evidence>
<dbReference type="PROSITE" id="PS00583">
    <property type="entry name" value="PFKB_KINASES_1"/>
    <property type="match status" value="1"/>
</dbReference>
<keyword evidence="12" id="KW-0963">Cytoplasm</keyword>
<feature type="binding site" evidence="12">
    <location>
        <position position="240"/>
    </location>
    <ligand>
        <name>K(+)</name>
        <dbReference type="ChEBI" id="CHEBI:29103"/>
    </ligand>
</feature>
<dbReference type="PROSITE" id="PS00584">
    <property type="entry name" value="PFKB_KINASES_2"/>
    <property type="match status" value="1"/>
</dbReference>
<sequence length="298" mass="31309">MKNIYVFGSLNTDLVISAPRIPEAGETMYGSGFMINSGGKGANQAVACAKLGGKVYLGGCVGDDPFGTYLKSDLNGYGVNTESVRTVRKVSSGTAVITVVGGDNRIILDAGANAYAGAEDVDALLASAKAGDIFLTQLENEISVVGYALRAAKERGMTTILDPAPANREIVPYFRFVDIITPNETEFEFFTGKKNIRPSAQTFFDAGIGCVVVTLGKNGYCCLAGNDLICEDCIKAPVADTTAAGDTFTGALAVRLAEGKPLREALRYANAAAAITVTRRGAQASIPTRQEVLEKFGF</sequence>
<evidence type="ECO:0000256" key="5">
    <source>
        <dbReference type="ARBA" id="ARBA00022723"/>
    </source>
</evidence>
<dbReference type="AlphaFoldDB" id="A0A9D2G4Y6"/>
<keyword evidence="7 12" id="KW-0418">Kinase</keyword>
<dbReference type="InterPro" id="IPR011611">
    <property type="entry name" value="PfkB_dom"/>
</dbReference>
<feature type="binding site" evidence="12">
    <location>
        <position position="279"/>
    </location>
    <ligand>
        <name>K(+)</name>
        <dbReference type="ChEBI" id="CHEBI:29103"/>
    </ligand>
</feature>
<dbReference type="InterPro" id="IPR029056">
    <property type="entry name" value="Ribokinase-like"/>
</dbReference>
<comment type="cofactor">
    <cofactor evidence="12">
        <name>Mg(2+)</name>
        <dbReference type="ChEBI" id="CHEBI:18420"/>
    </cofactor>
    <text evidence="12">Requires a divalent cation, most likely magnesium in vivo, as an electrophilic catalyst to aid phosphoryl group transfer. It is the chelate of the metal and the nucleotide that is the actual substrate.</text>
</comment>
<keyword evidence="8 12" id="KW-0067">ATP-binding</keyword>
<feature type="domain" description="Carbohydrate kinase PfkB" evidence="13">
    <location>
        <begin position="1"/>
        <end position="289"/>
    </location>
</feature>
<evidence type="ECO:0000313" key="14">
    <source>
        <dbReference type="EMBL" id="HIZ72405.1"/>
    </source>
</evidence>
<evidence type="ECO:0000256" key="12">
    <source>
        <dbReference type="HAMAP-Rule" id="MF_01987"/>
    </source>
</evidence>
<feature type="binding site" evidence="12">
    <location>
        <position position="270"/>
    </location>
    <ligand>
        <name>ATP</name>
        <dbReference type="ChEBI" id="CHEBI:30616"/>
    </ligand>
</feature>
<dbReference type="GO" id="GO:0046872">
    <property type="term" value="F:metal ion binding"/>
    <property type="evidence" value="ECO:0007669"/>
    <property type="project" value="UniProtKB-KW"/>
</dbReference>
<evidence type="ECO:0000256" key="1">
    <source>
        <dbReference type="ARBA" id="ARBA00005380"/>
    </source>
</evidence>
<feature type="binding site" evidence="12">
    <location>
        <begin position="245"/>
        <end position="246"/>
    </location>
    <ligand>
        <name>ATP</name>
        <dbReference type="ChEBI" id="CHEBI:30616"/>
    </ligand>
</feature>
<comment type="caution">
    <text evidence="12">Lacks conserved residue(s) required for the propagation of feature annotation.</text>
</comment>
<comment type="similarity">
    <text evidence="12">Belongs to the carbohydrate kinase PfkB family. Ribokinase subfamily.</text>
</comment>
<reference evidence="14" key="1">
    <citation type="journal article" date="2021" name="PeerJ">
        <title>Extensive microbial diversity within the chicken gut microbiome revealed by metagenomics and culture.</title>
        <authorList>
            <person name="Gilroy R."/>
            <person name="Ravi A."/>
            <person name="Getino M."/>
            <person name="Pursley I."/>
            <person name="Horton D.L."/>
            <person name="Alikhan N.F."/>
            <person name="Baker D."/>
            <person name="Gharbi K."/>
            <person name="Hall N."/>
            <person name="Watson M."/>
            <person name="Adriaenssens E.M."/>
            <person name="Foster-Nyarko E."/>
            <person name="Jarju S."/>
            <person name="Secka A."/>
            <person name="Antonio M."/>
            <person name="Oren A."/>
            <person name="Chaudhuri R.R."/>
            <person name="La Ragione R."/>
            <person name="Hildebrand F."/>
            <person name="Pallen M.J."/>
        </authorList>
    </citation>
    <scope>NUCLEOTIDE SEQUENCE</scope>
    <source>
        <strain evidence="14">ChiW7-2402</strain>
    </source>
</reference>
<dbReference type="GO" id="GO:0004747">
    <property type="term" value="F:ribokinase activity"/>
    <property type="evidence" value="ECO:0007669"/>
    <property type="project" value="UniProtKB-UniRule"/>
</dbReference>
<dbReference type="EC" id="2.7.1.15" evidence="2 12"/>
<keyword evidence="11 12" id="KW-0119">Carbohydrate metabolism</keyword>
<evidence type="ECO:0000256" key="4">
    <source>
        <dbReference type="ARBA" id="ARBA00022679"/>
    </source>
</evidence>
<evidence type="ECO:0000256" key="8">
    <source>
        <dbReference type="ARBA" id="ARBA00022840"/>
    </source>
</evidence>
<dbReference type="GO" id="GO:0005829">
    <property type="term" value="C:cytosol"/>
    <property type="evidence" value="ECO:0007669"/>
    <property type="project" value="TreeGrafter"/>
</dbReference>
<dbReference type="HAMAP" id="MF_01987">
    <property type="entry name" value="Ribokinase"/>
    <property type="match status" value="1"/>
</dbReference>
<keyword evidence="5 12" id="KW-0479">Metal-binding</keyword>
<keyword evidence="4 12" id="KW-0808">Transferase</keyword>
<dbReference type="Gene3D" id="3.40.1190.20">
    <property type="match status" value="1"/>
</dbReference>
<keyword evidence="9 12" id="KW-0460">Magnesium</keyword>
<evidence type="ECO:0000256" key="11">
    <source>
        <dbReference type="ARBA" id="ARBA00023277"/>
    </source>
</evidence>
<evidence type="ECO:0000256" key="2">
    <source>
        <dbReference type="ARBA" id="ARBA00012035"/>
    </source>
</evidence>
<dbReference type="PRINTS" id="PR00990">
    <property type="entry name" value="RIBOKINASE"/>
</dbReference>
<name>A0A9D2G4Y6_9FIRM</name>
<comment type="subunit">
    <text evidence="12">Homodimer.</text>
</comment>
<feature type="binding site" evidence="12">
    <location>
        <position position="276"/>
    </location>
    <ligand>
        <name>K(+)</name>
        <dbReference type="ChEBI" id="CHEBI:29103"/>
    </ligand>
</feature>
<dbReference type="CDD" id="cd01174">
    <property type="entry name" value="ribokinase"/>
    <property type="match status" value="1"/>
</dbReference>
<accession>A0A9D2G4Y6</accession>